<dbReference type="AlphaFoldDB" id="A0A9P6MKN8"/>
<evidence type="ECO:0000313" key="1">
    <source>
        <dbReference type="EMBL" id="KAG0006485.1"/>
    </source>
</evidence>
<comment type="caution">
    <text evidence="1">The sequence shown here is derived from an EMBL/GenBank/DDBJ whole genome shotgun (WGS) entry which is preliminary data.</text>
</comment>
<proteinExistence type="predicted"/>
<name>A0A9P6MKN8_9FUNG</name>
<reference evidence="1" key="1">
    <citation type="journal article" date="2020" name="Fungal Divers.">
        <title>Resolving the Mortierellaceae phylogeny through synthesis of multi-gene phylogenetics and phylogenomics.</title>
        <authorList>
            <person name="Vandepol N."/>
            <person name="Liber J."/>
            <person name="Desiro A."/>
            <person name="Na H."/>
            <person name="Kennedy M."/>
            <person name="Barry K."/>
            <person name="Grigoriev I.V."/>
            <person name="Miller A.N."/>
            <person name="O'Donnell K."/>
            <person name="Stajich J.E."/>
            <person name="Bonito G."/>
        </authorList>
    </citation>
    <scope>NUCLEOTIDE SEQUENCE</scope>
    <source>
        <strain evidence="1">NRRL 2769</strain>
    </source>
</reference>
<keyword evidence="2" id="KW-1185">Reference proteome</keyword>
<dbReference type="EMBL" id="JAAAID010002605">
    <property type="protein sequence ID" value="KAG0006485.1"/>
    <property type="molecule type" value="Genomic_DNA"/>
</dbReference>
<dbReference type="Proteomes" id="UP000703661">
    <property type="component" value="Unassembled WGS sequence"/>
</dbReference>
<gene>
    <name evidence="1" type="ORF">BGZ80_005269</name>
</gene>
<organism evidence="1 2">
    <name type="scientific">Entomortierella chlamydospora</name>
    <dbReference type="NCBI Taxonomy" id="101097"/>
    <lineage>
        <taxon>Eukaryota</taxon>
        <taxon>Fungi</taxon>
        <taxon>Fungi incertae sedis</taxon>
        <taxon>Mucoromycota</taxon>
        <taxon>Mortierellomycotina</taxon>
        <taxon>Mortierellomycetes</taxon>
        <taxon>Mortierellales</taxon>
        <taxon>Mortierellaceae</taxon>
        <taxon>Entomortierella</taxon>
    </lineage>
</organism>
<accession>A0A9P6MKN8</accession>
<sequence>MDEGAPMVPLIQIVYKTATVYRMFVRTRGVMVLAEVGIFTVPMHLSAVADFQASIQVLEWFK</sequence>
<feature type="non-terminal residue" evidence="1">
    <location>
        <position position="62"/>
    </location>
</feature>
<evidence type="ECO:0000313" key="2">
    <source>
        <dbReference type="Proteomes" id="UP000703661"/>
    </source>
</evidence>
<protein>
    <submittedName>
        <fullName evidence="1">Uncharacterized protein</fullName>
    </submittedName>
</protein>